<feature type="domain" description="L-asparaginase N-terminal" evidence="5">
    <location>
        <begin position="3"/>
        <end position="177"/>
    </location>
</feature>
<dbReference type="FunFam" id="3.40.50.1170:FF:000001">
    <property type="entry name" value="L-asparaginase 2"/>
    <property type="match status" value="1"/>
</dbReference>
<evidence type="ECO:0000259" key="5">
    <source>
        <dbReference type="Pfam" id="PF00710"/>
    </source>
</evidence>
<name>A0A4R3L400_9BACL</name>
<dbReference type="InterPro" id="IPR037152">
    <property type="entry name" value="L-asparaginase_N_sf"/>
</dbReference>
<dbReference type="SUPFAM" id="SSF53774">
    <property type="entry name" value="Glutaminase/Asparaginase"/>
    <property type="match status" value="1"/>
</dbReference>
<dbReference type="PROSITE" id="PS51732">
    <property type="entry name" value="ASN_GLN_ASE_3"/>
    <property type="match status" value="1"/>
</dbReference>
<gene>
    <name evidence="7" type="ORF">EDD58_10767</name>
</gene>
<dbReference type="GO" id="GO:0004067">
    <property type="term" value="F:asparaginase activity"/>
    <property type="evidence" value="ECO:0007669"/>
    <property type="project" value="UniProtKB-UniRule"/>
</dbReference>
<sequence length="309" mass="33864">MAENEDSQGVKPQDPTSLQTVLPLLSRYAEVEMEHLFNIPSPHMTPQHMYTLATEVNKRLQQPDISGVVVTHGTDTLEETAYFLNLVIDPPKTVVVTGAMRSQNELGSDGPYNLVNAVRVATHSKARGHGTLVVFNDEIHAAKTVTKTHTSSVATFQSPSLGPIGFVTKKEIFFQHHLKREPTLPLQPPTANVSLIKTVAGMDDQMIQWALKQNADGIVIEAFGQGNVPPAMLPGIRQALANEVPIVLVSRCFNGIVQDTYEYEGGGKTLKEMGLIFSNGINGPKARIKLILALNKTKNFAQLQSYFQQ</sequence>
<feature type="binding site" evidence="3">
    <location>
        <begin position="74"/>
        <end position="75"/>
    </location>
    <ligand>
        <name>substrate</name>
    </ligand>
</feature>
<dbReference type="PRINTS" id="PR00139">
    <property type="entry name" value="ASNGLNASE"/>
</dbReference>
<evidence type="ECO:0000256" key="4">
    <source>
        <dbReference type="PROSITE-ProRule" id="PRU10100"/>
    </source>
</evidence>
<dbReference type="Gene3D" id="3.40.50.40">
    <property type="match status" value="1"/>
</dbReference>
<feature type="binding site" evidence="3">
    <location>
        <position position="41"/>
    </location>
    <ligand>
        <name>substrate</name>
    </ligand>
</feature>
<dbReference type="SMART" id="SM00870">
    <property type="entry name" value="Asparaginase"/>
    <property type="match status" value="1"/>
</dbReference>
<dbReference type="InterPro" id="IPR006034">
    <property type="entry name" value="Asparaginase/glutaminase-like"/>
</dbReference>
<dbReference type="InterPro" id="IPR004550">
    <property type="entry name" value="AsnASE_II"/>
</dbReference>
<dbReference type="Pfam" id="PF17763">
    <property type="entry name" value="Asparaginase_C"/>
    <property type="match status" value="1"/>
</dbReference>
<keyword evidence="8" id="KW-1185">Reference proteome</keyword>
<accession>A0A4R3L400</accession>
<comment type="caution">
    <text evidence="7">The sequence shown here is derived from an EMBL/GenBank/DDBJ whole genome shotgun (WGS) entry which is preliminary data.</text>
</comment>
<reference evidence="7 8" key="1">
    <citation type="submission" date="2019-03" db="EMBL/GenBank/DDBJ databases">
        <title>Genomic Encyclopedia of Type Strains, Phase IV (KMG-IV): sequencing the most valuable type-strain genomes for metagenomic binning, comparative biology and taxonomic classification.</title>
        <authorList>
            <person name="Goeker M."/>
        </authorList>
    </citation>
    <scope>NUCLEOTIDE SEQUENCE [LARGE SCALE GENOMIC DNA]</scope>
    <source>
        <strain evidence="7 8">DSM 45707</strain>
    </source>
</reference>
<dbReference type="InterPro" id="IPR036152">
    <property type="entry name" value="Asp/glu_Ase-like_sf"/>
</dbReference>
<protein>
    <submittedName>
        <fullName evidence="7">L-asparaginase</fullName>
    </submittedName>
</protein>
<dbReference type="PANTHER" id="PTHR11707">
    <property type="entry name" value="L-ASPARAGINASE"/>
    <property type="match status" value="1"/>
</dbReference>
<dbReference type="PANTHER" id="PTHR11707:SF28">
    <property type="entry name" value="60 KDA LYSOPHOSPHOLIPASE"/>
    <property type="match status" value="1"/>
</dbReference>
<dbReference type="PIRSF" id="PIRSF500176">
    <property type="entry name" value="L_ASNase"/>
    <property type="match status" value="1"/>
</dbReference>
<dbReference type="PIRSF" id="PIRSF001220">
    <property type="entry name" value="L-ASNase_gatD"/>
    <property type="match status" value="1"/>
</dbReference>
<evidence type="ECO:0000256" key="1">
    <source>
        <dbReference type="ARBA" id="ARBA00010518"/>
    </source>
</evidence>
<dbReference type="InterPro" id="IPR040919">
    <property type="entry name" value="Asparaginase_C"/>
</dbReference>
<dbReference type="FunFam" id="3.40.50.40:FF:000003">
    <property type="entry name" value="L-asparaginase 2"/>
    <property type="match status" value="1"/>
</dbReference>
<evidence type="ECO:0000313" key="7">
    <source>
        <dbReference type="EMBL" id="TCS93420.1"/>
    </source>
</evidence>
<evidence type="ECO:0000259" key="6">
    <source>
        <dbReference type="Pfam" id="PF17763"/>
    </source>
</evidence>
<keyword evidence="2" id="KW-0378">Hydrolase</keyword>
<dbReference type="Pfam" id="PF00710">
    <property type="entry name" value="Asparaginase"/>
    <property type="match status" value="1"/>
</dbReference>
<dbReference type="PROSITE" id="PS00917">
    <property type="entry name" value="ASN_GLN_ASE_2"/>
    <property type="match status" value="1"/>
</dbReference>
<evidence type="ECO:0000256" key="2">
    <source>
        <dbReference type="ARBA" id="ARBA00022801"/>
    </source>
</evidence>
<dbReference type="InterPro" id="IPR027474">
    <property type="entry name" value="L-asparaginase_N"/>
</dbReference>
<evidence type="ECO:0000313" key="8">
    <source>
        <dbReference type="Proteomes" id="UP000294937"/>
    </source>
</evidence>
<proteinExistence type="inferred from homology"/>
<evidence type="ECO:0000256" key="3">
    <source>
        <dbReference type="PIRSR" id="PIRSR001220-2"/>
    </source>
</evidence>
<organism evidence="7 8">
    <name type="scientific">Hazenella coriacea</name>
    <dbReference type="NCBI Taxonomy" id="1179467"/>
    <lineage>
        <taxon>Bacteria</taxon>
        <taxon>Bacillati</taxon>
        <taxon>Bacillota</taxon>
        <taxon>Bacilli</taxon>
        <taxon>Bacillales</taxon>
        <taxon>Thermoactinomycetaceae</taxon>
        <taxon>Hazenella</taxon>
    </lineage>
</organism>
<feature type="domain" description="Asparaginase/glutaminase C-terminal" evidence="6">
    <location>
        <begin position="192"/>
        <end position="307"/>
    </location>
</feature>
<dbReference type="Proteomes" id="UP000294937">
    <property type="component" value="Unassembled WGS sequence"/>
</dbReference>
<dbReference type="EMBL" id="SMAG01000007">
    <property type="protein sequence ID" value="TCS93420.1"/>
    <property type="molecule type" value="Genomic_DNA"/>
</dbReference>
<dbReference type="InterPro" id="IPR027475">
    <property type="entry name" value="Asparaginase/glutaminase_AS2"/>
</dbReference>
<feature type="active site" evidence="4">
    <location>
        <position position="74"/>
    </location>
</feature>
<comment type="similarity">
    <text evidence="1">Belongs to the asparaginase 1 family.</text>
</comment>
<dbReference type="AlphaFoldDB" id="A0A4R3L400"/>
<dbReference type="Gene3D" id="3.40.50.1170">
    <property type="entry name" value="L-asparaginase, N-terminal domain"/>
    <property type="match status" value="1"/>
</dbReference>
<dbReference type="InterPro" id="IPR027473">
    <property type="entry name" value="L-asparaginase_C"/>
</dbReference>
<dbReference type="GO" id="GO:0006528">
    <property type="term" value="P:asparagine metabolic process"/>
    <property type="evidence" value="ECO:0007669"/>
    <property type="project" value="InterPro"/>
</dbReference>
<dbReference type="CDD" id="cd08964">
    <property type="entry name" value="L-asparaginase_II"/>
    <property type="match status" value="1"/>
</dbReference>